<name>A0A8J2YC79_9BACL</name>
<evidence type="ECO:0000313" key="2">
    <source>
        <dbReference type="Proteomes" id="UP000625210"/>
    </source>
</evidence>
<evidence type="ECO:0000313" key="1">
    <source>
        <dbReference type="EMBL" id="GGE12765.1"/>
    </source>
</evidence>
<dbReference type="InterPro" id="IPR012347">
    <property type="entry name" value="Ferritin-like"/>
</dbReference>
<dbReference type="PANTHER" id="PTHR30458">
    <property type="entry name" value="PHENYLACETIC ACID DEGRADATION PROTEIN PAA"/>
    <property type="match status" value="1"/>
</dbReference>
<dbReference type="PANTHER" id="PTHR30458:SF0">
    <property type="entry name" value="1,2-PHENYLACETYL-COA EPOXIDASE, SUBUNIT C"/>
    <property type="match status" value="1"/>
</dbReference>
<comment type="caution">
    <text evidence="1">The sequence shown here is derived from an EMBL/GenBank/DDBJ whole genome shotgun (WGS) entry which is preliminary data.</text>
</comment>
<reference evidence="1" key="2">
    <citation type="submission" date="2020-09" db="EMBL/GenBank/DDBJ databases">
        <authorList>
            <person name="Sun Q."/>
            <person name="Zhou Y."/>
        </authorList>
    </citation>
    <scope>NUCLEOTIDE SEQUENCE</scope>
    <source>
        <strain evidence="1">CGMCC 1.15179</strain>
    </source>
</reference>
<dbReference type="Pfam" id="PF05138">
    <property type="entry name" value="PaaA_PaaC"/>
    <property type="match status" value="1"/>
</dbReference>
<dbReference type="AlphaFoldDB" id="A0A8J2YC79"/>
<evidence type="ECO:0008006" key="3">
    <source>
        <dbReference type="Google" id="ProtNLM"/>
    </source>
</evidence>
<dbReference type="Proteomes" id="UP000625210">
    <property type="component" value="Unassembled WGS sequence"/>
</dbReference>
<organism evidence="1 2">
    <name type="scientific">Marinithermofilum abyssi</name>
    <dbReference type="NCBI Taxonomy" id="1571185"/>
    <lineage>
        <taxon>Bacteria</taxon>
        <taxon>Bacillati</taxon>
        <taxon>Bacillota</taxon>
        <taxon>Bacilli</taxon>
        <taxon>Bacillales</taxon>
        <taxon>Thermoactinomycetaceae</taxon>
        <taxon>Marinithermofilum</taxon>
    </lineage>
</organism>
<dbReference type="GO" id="GO:0010124">
    <property type="term" value="P:phenylacetate catabolic process"/>
    <property type="evidence" value="ECO:0007669"/>
    <property type="project" value="InterPro"/>
</dbReference>
<dbReference type="GO" id="GO:0005829">
    <property type="term" value="C:cytosol"/>
    <property type="evidence" value="ECO:0007669"/>
    <property type="project" value="TreeGrafter"/>
</dbReference>
<proteinExistence type="predicted"/>
<keyword evidence="2" id="KW-1185">Reference proteome</keyword>
<accession>A0A8J2YC79</accession>
<dbReference type="InterPro" id="IPR007814">
    <property type="entry name" value="PaaA_PaaC"/>
</dbReference>
<dbReference type="Gene3D" id="1.20.1260.10">
    <property type="match status" value="1"/>
</dbReference>
<dbReference type="EMBL" id="BMHQ01000003">
    <property type="protein sequence ID" value="GGE12765.1"/>
    <property type="molecule type" value="Genomic_DNA"/>
</dbReference>
<sequence>MGHQLGFPLFLELAESIADNKFVLGDRLVEVGFSGPTLEAALSAIAMAQGELGHARTLYNWTSKLQGKPIRDVRSQTGKALNSLVKIDNWLELIASLYTVNIAHDLLLNSVLKARPDEAAASIRKLVEEQKEHMVYSREWVQQLLQDEGAIPGKFLQALSQVRGEVTDWLREIDCTHELVEVNYLKDTGLEEKFNKEVNLCLGEQGAASHVG</sequence>
<dbReference type="SUPFAM" id="SSF47240">
    <property type="entry name" value="Ferritin-like"/>
    <property type="match status" value="1"/>
</dbReference>
<protein>
    <recommendedName>
        <fullName evidence="3">Phenylacetic acid catabolism protein</fullName>
    </recommendedName>
</protein>
<dbReference type="InterPro" id="IPR009078">
    <property type="entry name" value="Ferritin-like_SF"/>
</dbReference>
<dbReference type="InterPro" id="IPR052703">
    <property type="entry name" value="Aromatic_CoA_ox/epox"/>
</dbReference>
<gene>
    <name evidence="1" type="ORF">GCM10011571_12730</name>
</gene>
<reference evidence="1" key="1">
    <citation type="journal article" date="2014" name="Int. J. Syst. Evol. Microbiol.">
        <title>Complete genome sequence of Corynebacterium casei LMG S-19264T (=DSM 44701T), isolated from a smear-ripened cheese.</title>
        <authorList>
            <consortium name="US DOE Joint Genome Institute (JGI-PGF)"/>
            <person name="Walter F."/>
            <person name="Albersmeier A."/>
            <person name="Kalinowski J."/>
            <person name="Ruckert C."/>
        </authorList>
    </citation>
    <scope>NUCLEOTIDE SEQUENCE</scope>
    <source>
        <strain evidence="1">CGMCC 1.15179</strain>
    </source>
</reference>
<dbReference type="RefSeq" id="WP_229751846.1">
    <property type="nucleotide sequence ID" value="NZ_BMHQ01000003.1"/>
</dbReference>